<comment type="caution">
    <text evidence="3">The sequence shown here is derived from an EMBL/GenBank/DDBJ whole genome shotgun (WGS) entry which is preliminary data.</text>
</comment>
<dbReference type="Gene3D" id="3.40.50.1010">
    <property type="entry name" value="5'-nuclease"/>
    <property type="match status" value="1"/>
</dbReference>
<reference evidence="3 4" key="1">
    <citation type="journal article" date="2016" name="Nat. Commun.">
        <title>Thousands of microbial genomes shed light on interconnected biogeochemical processes in an aquifer system.</title>
        <authorList>
            <person name="Anantharaman K."/>
            <person name="Brown C.T."/>
            <person name="Hug L.A."/>
            <person name="Sharon I."/>
            <person name="Castelle C.J."/>
            <person name="Probst A.J."/>
            <person name="Thomas B.C."/>
            <person name="Singh A."/>
            <person name="Wilkins M.J."/>
            <person name="Karaoz U."/>
            <person name="Brodie E.L."/>
            <person name="Williams K.H."/>
            <person name="Hubbard S.S."/>
            <person name="Banfield J.F."/>
        </authorList>
    </citation>
    <scope>NUCLEOTIDE SEQUENCE [LARGE SCALE GENOMIC DNA]</scope>
</reference>
<gene>
    <name evidence="3" type="ORF">A2164_04040</name>
</gene>
<organism evidence="3 4">
    <name type="scientific">Candidatus Curtissbacteria bacterium RBG_13_35_7</name>
    <dbReference type="NCBI Taxonomy" id="1797705"/>
    <lineage>
        <taxon>Bacteria</taxon>
        <taxon>Candidatus Curtissiibacteriota</taxon>
    </lineage>
</organism>
<protein>
    <recommendedName>
        <fullName evidence="2">PIN domain-containing protein</fullName>
    </recommendedName>
</protein>
<name>A0A1F5G624_9BACT</name>
<dbReference type="Pfam" id="PF01850">
    <property type="entry name" value="PIN"/>
    <property type="match status" value="1"/>
</dbReference>
<dbReference type="PANTHER" id="PTHR35901">
    <property type="entry name" value="RIBONUCLEASE VAPC3"/>
    <property type="match status" value="1"/>
</dbReference>
<dbReference type="InterPro" id="IPR051619">
    <property type="entry name" value="TypeII_TA_RNase_PINc/VapC"/>
</dbReference>
<dbReference type="InterPro" id="IPR044153">
    <property type="entry name" value="PIN_Pae0151-like"/>
</dbReference>
<dbReference type="EMBL" id="MFAT01000001">
    <property type="protein sequence ID" value="OGD87297.1"/>
    <property type="molecule type" value="Genomic_DNA"/>
</dbReference>
<dbReference type="PANTHER" id="PTHR35901:SF1">
    <property type="entry name" value="EXONUCLEASE VAPC9"/>
    <property type="match status" value="1"/>
</dbReference>
<dbReference type="Proteomes" id="UP000176317">
    <property type="component" value="Unassembled WGS sequence"/>
</dbReference>
<dbReference type="AlphaFoldDB" id="A0A1F5G624"/>
<dbReference type="InterPro" id="IPR029060">
    <property type="entry name" value="PIN-like_dom_sf"/>
</dbReference>
<feature type="domain" description="PIN" evidence="2">
    <location>
        <begin position="4"/>
        <end position="126"/>
    </location>
</feature>
<accession>A0A1F5G624</accession>
<dbReference type="InterPro" id="IPR002716">
    <property type="entry name" value="PIN_dom"/>
</dbReference>
<keyword evidence="1" id="KW-0460">Magnesium</keyword>
<dbReference type="CDD" id="cd09873">
    <property type="entry name" value="PIN_Pae0151-like"/>
    <property type="match status" value="1"/>
</dbReference>
<evidence type="ECO:0000313" key="3">
    <source>
        <dbReference type="EMBL" id="OGD87297.1"/>
    </source>
</evidence>
<evidence type="ECO:0000259" key="2">
    <source>
        <dbReference type="Pfam" id="PF01850"/>
    </source>
</evidence>
<evidence type="ECO:0000313" key="4">
    <source>
        <dbReference type="Proteomes" id="UP000176317"/>
    </source>
</evidence>
<dbReference type="SUPFAM" id="SSF88723">
    <property type="entry name" value="PIN domain-like"/>
    <property type="match status" value="1"/>
</dbReference>
<sequence>MRSIVVDSSVIAKWFFPDEQESDLALQIKEDYIKGDLLISAPLLIYYEINNLLKTSVKSMRINRKKAFAAYNGFLNLDFIVYSQKNLLEQALEMAIKLDISSYDASYIVLAEYLQSPFFTADQKLYIRAKSKYVKKLQEYHT</sequence>
<proteinExistence type="predicted"/>
<evidence type="ECO:0000256" key="1">
    <source>
        <dbReference type="ARBA" id="ARBA00022842"/>
    </source>
</evidence>